<dbReference type="EMBL" id="DS268482">
    <property type="protein sequence ID" value="EFP10126.1"/>
    <property type="molecule type" value="Genomic_DNA"/>
</dbReference>
<dbReference type="AlphaFoldDB" id="E3MVC1"/>
<sequence>MQLCVISGRSPSERQPPQLSFLFSIPPLGARINQVIDLTNLVASAQAEMKRMSHPAEKEEERNGGESFFSYRNQQMAQSMPNVPNFIRFRKLLVTFRNVIKTKWDSKRTIEVQPPHQCIGGRTHRADETIQIDGRKLPDGRVYSMYFVHLPLSFPRSHPI</sequence>
<dbReference type="InParanoid" id="E3MVC1"/>
<protein>
    <submittedName>
        <fullName evidence="1">Uncharacterized protein</fullName>
    </submittedName>
</protein>
<accession>E3MVC1</accession>
<dbReference type="HOGENOM" id="CLU_1653761_0_0_1"/>
<gene>
    <name evidence="1" type="ORF">CRE_24544</name>
</gene>
<evidence type="ECO:0000313" key="1">
    <source>
        <dbReference type="EMBL" id="EFP10126.1"/>
    </source>
</evidence>
<evidence type="ECO:0000313" key="2">
    <source>
        <dbReference type="Proteomes" id="UP000008281"/>
    </source>
</evidence>
<keyword evidence="2" id="KW-1185">Reference proteome</keyword>
<proteinExistence type="predicted"/>
<reference evidence="1" key="1">
    <citation type="submission" date="2007-07" db="EMBL/GenBank/DDBJ databases">
        <title>PCAP assembly of the Caenorhabditis remanei genome.</title>
        <authorList>
            <consortium name="The Caenorhabditis remanei Sequencing Consortium"/>
            <person name="Wilson R.K."/>
        </authorList>
    </citation>
    <scope>NUCLEOTIDE SEQUENCE [LARGE SCALE GENOMIC DNA]</scope>
    <source>
        <strain evidence="1">PB4641</strain>
    </source>
</reference>
<name>E3MVC1_CAERE</name>
<dbReference type="Proteomes" id="UP000008281">
    <property type="component" value="Unassembled WGS sequence"/>
</dbReference>
<organism evidence="2">
    <name type="scientific">Caenorhabditis remanei</name>
    <name type="common">Caenorhabditis vulgaris</name>
    <dbReference type="NCBI Taxonomy" id="31234"/>
    <lineage>
        <taxon>Eukaryota</taxon>
        <taxon>Metazoa</taxon>
        <taxon>Ecdysozoa</taxon>
        <taxon>Nematoda</taxon>
        <taxon>Chromadorea</taxon>
        <taxon>Rhabditida</taxon>
        <taxon>Rhabditina</taxon>
        <taxon>Rhabditomorpha</taxon>
        <taxon>Rhabditoidea</taxon>
        <taxon>Rhabditidae</taxon>
        <taxon>Peloderinae</taxon>
        <taxon>Caenorhabditis</taxon>
    </lineage>
</organism>